<dbReference type="InterPro" id="IPR001841">
    <property type="entry name" value="Znf_RING"/>
</dbReference>
<name>A0A8C4REH1_ERPCA</name>
<evidence type="ECO:0000259" key="6">
    <source>
        <dbReference type="PROSITE" id="PS50089"/>
    </source>
</evidence>
<feature type="coiled-coil region" evidence="5">
    <location>
        <begin position="204"/>
        <end position="231"/>
    </location>
</feature>
<dbReference type="SMART" id="SM00336">
    <property type="entry name" value="BBOX"/>
    <property type="match status" value="1"/>
</dbReference>
<dbReference type="InterPro" id="IPR000315">
    <property type="entry name" value="Znf_B-box"/>
</dbReference>
<dbReference type="GeneID" id="114669048"/>
<dbReference type="InterPro" id="IPR017907">
    <property type="entry name" value="Znf_RING_CS"/>
</dbReference>
<evidence type="ECO:0000256" key="3">
    <source>
        <dbReference type="ARBA" id="ARBA00022833"/>
    </source>
</evidence>
<gene>
    <name evidence="8" type="primary">LOC114669048</name>
</gene>
<feature type="domain" description="B box-type" evidence="7">
    <location>
        <begin position="149"/>
        <end position="189"/>
    </location>
</feature>
<protein>
    <submittedName>
        <fullName evidence="8">E3 ubiquitin/ISG15 ligase TRIM25-like</fullName>
    </submittedName>
</protein>
<dbReference type="OrthoDB" id="6105938at2759"/>
<evidence type="ECO:0000313" key="8">
    <source>
        <dbReference type="Ensembl" id="ENSECRP00000001264.1"/>
    </source>
</evidence>
<keyword evidence="1" id="KW-0479">Metal-binding</keyword>
<dbReference type="SUPFAM" id="SSF57845">
    <property type="entry name" value="B-box zinc-binding domain"/>
    <property type="match status" value="1"/>
</dbReference>
<evidence type="ECO:0000256" key="2">
    <source>
        <dbReference type="ARBA" id="ARBA00022771"/>
    </source>
</evidence>
<dbReference type="PROSITE" id="PS50119">
    <property type="entry name" value="ZF_BBOX"/>
    <property type="match status" value="1"/>
</dbReference>
<keyword evidence="5" id="KW-0175">Coiled coil</keyword>
<evidence type="ECO:0000256" key="5">
    <source>
        <dbReference type="SAM" id="Coils"/>
    </source>
</evidence>
<dbReference type="Gene3D" id="3.30.160.60">
    <property type="entry name" value="Classic Zinc Finger"/>
    <property type="match status" value="1"/>
</dbReference>
<accession>A0A8C4REH1</accession>
<dbReference type="SUPFAM" id="SSF57850">
    <property type="entry name" value="RING/U-box"/>
    <property type="match status" value="1"/>
</dbReference>
<dbReference type="PROSITE" id="PS00518">
    <property type="entry name" value="ZF_RING_1"/>
    <property type="match status" value="1"/>
</dbReference>
<dbReference type="SMART" id="SM00184">
    <property type="entry name" value="RING"/>
    <property type="match status" value="1"/>
</dbReference>
<sequence>MAAAVKPSLSTDKYSCPVCLELLKEPVSLTCGHNYCLDCINDYWDKADKEEIYNCPQCLRTFNMRPEINRNVMLKDIIEKLQDMEVAVSPSQHYAGPDDVPCDACTGKQLRAVKTCLTCMASYCETHLRPHRESEAFKRHKLEELIGNIEEKLCTKHQKVLEIYCRTDESCVCLLCAATEHKSHDTVTPEEERAERQGHLVNSISTLKKRIQEKEKELEEVKEVIVRIQCSVVIEILEHEKTSTSLLQSIERLGSEVTGVIKDQEKMEVTKAQEFIVQLEKEIKDLRSRDAELAQLSQIDDHIHFLKKFSLSSFTPGDGDSPNITFNGDFLPETLKKDLSDLKESLEKLSSLELLKTSETMVSSPDHAMKYLRIGDQAFKCKSASVRKFYNVLSYLR</sequence>
<keyword evidence="9" id="KW-1185">Reference proteome</keyword>
<dbReference type="InterPro" id="IPR013083">
    <property type="entry name" value="Znf_RING/FYVE/PHD"/>
</dbReference>
<dbReference type="InterPro" id="IPR051051">
    <property type="entry name" value="E3_ubiq-ligase_TRIM/RNF"/>
</dbReference>
<evidence type="ECO:0000256" key="4">
    <source>
        <dbReference type="PROSITE-ProRule" id="PRU00024"/>
    </source>
</evidence>
<dbReference type="RefSeq" id="XP_028680994.1">
    <property type="nucleotide sequence ID" value="XM_028825161.2"/>
</dbReference>
<dbReference type="PROSITE" id="PS50089">
    <property type="entry name" value="ZF_RING_2"/>
    <property type="match status" value="1"/>
</dbReference>
<keyword evidence="2 4" id="KW-0863">Zinc-finger</keyword>
<dbReference type="Pfam" id="PF25600">
    <property type="entry name" value="TRIM_CC"/>
    <property type="match status" value="1"/>
</dbReference>
<dbReference type="Gene3D" id="3.30.40.10">
    <property type="entry name" value="Zinc/RING finger domain, C3HC4 (zinc finger)"/>
    <property type="match status" value="1"/>
</dbReference>
<dbReference type="Pfam" id="PF00643">
    <property type="entry name" value="zf-B_box"/>
    <property type="match status" value="1"/>
</dbReference>
<reference evidence="8" key="1">
    <citation type="submission" date="2021-06" db="EMBL/GenBank/DDBJ databases">
        <authorList>
            <consortium name="Wellcome Sanger Institute Data Sharing"/>
        </authorList>
    </citation>
    <scope>NUCLEOTIDE SEQUENCE [LARGE SCALE GENOMIC DNA]</scope>
</reference>
<organism evidence="8 9">
    <name type="scientific">Erpetoichthys calabaricus</name>
    <name type="common">Rope fish</name>
    <name type="synonym">Calamoichthys calabaricus</name>
    <dbReference type="NCBI Taxonomy" id="27687"/>
    <lineage>
        <taxon>Eukaryota</taxon>
        <taxon>Metazoa</taxon>
        <taxon>Chordata</taxon>
        <taxon>Craniata</taxon>
        <taxon>Vertebrata</taxon>
        <taxon>Euteleostomi</taxon>
        <taxon>Actinopterygii</taxon>
        <taxon>Polypteriformes</taxon>
        <taxon>Polypteridae</taxon>
        <taxon>Erpetoichthys</taxon>
    </lineage>
</organism>
<reference evidence="8" key="3">
    <citation type="submission" date="2025-09" db="UniProtKB">
        <authorList>
            <consortium name="Ensembl"/>
        </authorList>
    </citation>
    <scope>IDENTIFICATION</scope>
</reference>
<dbReference type="CDD" id="cd19769">
    <property type="entry name" value="Bbox2_TRIM16-like"/>
    <property type="match status" value="1"/>
</dbReference>
<keyword evidence="3" id="KW-0862">Zinc</keyword>
<proteinExistence type="predicted"/>
<dbReference type="Gene3D" id="4.10.830.40">
    <property type="match status" value="1"/>
</dbReference>
<dbReference type="Ensembl" id="ENSECRT00000001287.1">
    <property type="protein sequence ID" value="ENSECRP00000001264.1"/>
    <property type="gene ID" value="ENSECRG00000000879.1"/>
</dbReference>
<evidence type="ECO:0000259" key="7">
    <source>
        <dbReference type="PROSITE" id="PS50119"/>
    </source>
</evidence>
<dbReference type="PANTHER" id="PTHR25465:SF5">
    <property type="entry name" value="E3 UBIQUITIN_ISG15 LIGASE TRIM25-RELATED"/>
    <property type="match status" value="1"/>
</dbReference>
<feature type="coiled-coil region" evidence="5">
    <location>
        <begin position="262"/>
        <end position="296"/>
    </location>
</feature>
<dbReference type="PANTHER" id="PTHR25465">
    <property type="entry name" value="B-BOX DOMAIN CONTAINING"/>
    <property type="match status" value="1"/>
</dbReference>
<evidence type="ECO:0000256" key="1">
    <source>
        <dbReference type="ARBA" id="ARBA00022723"/>
    </source>
</evidence>
<dbReference type="GeneTree" id="ENSGT01150000286950"/>
<evidence type="ECO:0000313" key="9">
    <source>
        <dbReference type="Proteomes" id="UP000694620"/>
    </source>
</evidence>
<dbReference type="GO" id="GO:0008270">
    <property type="term" value="F:zinc ion binding"/>
    <property type="evidence" value="ECO:0007669"/>
    <property type="project" value="UniProtKB-KW"/>
</dbReference>
<dbReference type="AlphaFoldDB" id="A0A8C4REH1"/>
<dbReference type="Pfam" id="PF15227">
    <property type="entry name" value="zf-C3HC4_4"/>
    <property type="match status" value="1"/>
</dbReference>
<dbReference type="InterPro" id="IPR058030">
    <property type="entry name" value="TRIM8/14/16/25/29/45/65_CC"/>
</dbReference>
<feature type="domain" description="RING-type" evidence="6">
    <location>
        <begin position="16"/>
        <end position="58"/>
    </location>
</feature>
<reference evidence="8" key="2">
    <citation type="submission" date="2025-08" db="UniProtKB">
        <authorList>
            <consortium name="Ensembl"/>
        </authorList>
    </citation>
    <scope>IDENTIFICATION</scope>
</reference>
<dbReference type="Proteomes" id="UP000694620">
    <property type="component" value="Chromosome 1"/>
</dbReference>